<proteinExistence type="predicted"/>
<organism evidence="1">
    <name type="scientific">Salmonella sp</name>
    <dbReference type="NCBI Taxonomy" id="599"/>
    <lineage>
        <taxon>Bacteria</taxon>
        <taxon>Pseudomonadati</taxon>
        <taxon>Pseudomonadota</taxon>
        <taxon>Gammaproteobacteria</taxon>
        <taxon>Enterobacterales</taxon>
        <taxon>Enterobacteriaceae</taxon>
        <taxon>Salmonella</taxon>
    </lineage>
</organism>
<dbReference type="AlphaFoldDB" id="A0A482ETN8"/>
<reference evidence="1" key="1">
    <citation type="submission" date="2019-01" db="EMBL/GenBank/DDBJ databases">
        <title>Salmonella strain 1423 plasmid sequences.</title>
        <authorList>
            <person name="Chen K."/>
            <person name="Chen S."/>
        </authorList>
    </citation>
    <scope>NUCLEOTIDE SEQUENCE</scope>
    <source>
        <strain evidence="1">Sa1423</strain>
        <plasmid evidence="1">pSa1423-160k</plasmid>
    </source>
</reference>
<accession>A0A482ETN8</accession>
<gene>
    <name evidence="1" type="ORF">NNIBIDOC_00152</name>
</gene>
<dbReference type="EMBL" id="MK356558">
    <property type="protein sequence ID" value="QBM91481.1"/>
    <property type="molecule type" value="Genomic_DNA"/>
</dbReference>
<name>A0A482ETN8_SALSP</name>
<sequence>MQKFAASPPAKRFTNTRCQGTICHFLETESSLIRDAGGRPTDSA</sequence>
<protein>
    <submittedName>
        <fullName evidence="1">Uncharacterized protein</fullName>
    </submittedName>
</protein>
<keyword evidence="1" id="KW-0614">Plasmid</keyword>
<geneLocation type="plasmid" evidence="1">
    <name>pSa1423-160k</name>
</geneLocation>
<evidence type="ECO:0000313" key="1">
    <source>
        <dbReference type="EMBL" id="QBM91481.1"/>
    </source>
</evidence>